<sequence length="156" mass="18264">MVILTKKDTRSPQNIKKIIDEYINNRKHKSILNSCLYIAILIFCFGLFINKVLGTGIFNMMVLMCILVALFLFFDSIKEFFNLRKAEKSSYRYKIINGTLEAKRNSNNKGSKINYFVNDTKIYIADKFNMNDLNPYLNKRVNGYFIGDYLILLEII</sequence>
<gene>
    <name evidence="2" type="ORF">J2S18_001388</name>
</gene>
<accession>A0ABT9UT16</accession>
<dbReference type="Proteomes" id="UP001228504">
    <property type="component" value="Unassembled WGS sequence"/>
</dbReference>
<keyword evidence="1" id="KW-0812">Transmembrane</keyword>
<keyword evidence="3" id="KW-1185">Reference proteome</keyword>
<evidence type="ECO:0008006" key="4">
    <source>
        <dbReference type="Google" id="ProtNLM"/>
    </source>
</evidence>
<dbReference type="RefSeq" id="WP_307484941.1">
    <property type="nucleotide sequence ID" value="NZ_JAUSUF010000003.1"/>
</dbReference>
<evidence type="ECO:0000256" key="1">
    <source>
        <dbReference type="SAM" id="Phobius"/>
    </source>
</evidence>
<reference evidence="2 3" key="1">
    <citation type="submission" date="2023-07" db="EMBL/GenBank/DDBJ databases">
        <title>Genomic Encyclopedia of Type Strains, Phase IV (KMG-IV): sequencing the most valuable type-strain genomes for metagenomic binning, comparative biology and taxonomic classification.</title>
        <authorList>
            <person name="Goeker M."/>
        </authorList>
    </citation>
    <scope>NUCLEOTIDE SEQUENCE [LARGE SCALE GENOMIC DNA]</scope>
    <source>
        <strain evidence="2 3">DSM 20694</strain>
    </source>
</reference>
<organism evidence="2 3">
    <name type="scientific">Eubacterium multiforme</name>
    <dbReference type="NCBI Taxonomy" id="83339"/>
    <lineage>
        <taxon>Bacteria</taxon>
        <taxon>Bacillati</taxon>
        <taxon>Bacillota</taxon>
        <taxon>Clostridia</taxon>
        <taxon>Eubacteriales</taxon>
        <taxon>Eubacteriaceae</taxon>
        <taxon>Eubacterium</taxon>
    </lineage>
</organism>
<comment type="caution">
    <text evidence="2">The sequence shown here is derived from an EMBL/GenBank/DDBJ whole genome shotgun (WGS) entry which is preliminary data.</text>
</comment>
<keyword evidence="1" id="KW-1133">Transmembrane helix</keyword>
<name>A0ABT9UT16_9FIRM</name>
<feature type="transmembrane region" description="Helical" evidence="1">
    <location>
        <begin position="31"/>
        <end position="50"/>
    </location>
</feature>
<dbReference type="EMBL" id="JAUSUF010000003">
    <property type="protein sequence ID" value="MDQ0149458.1"/>
    <property type="molecule type" value="Genomic_DNA"/>
</dbReference>
<proteinExistence type="predicted"/>
<keyword evidence="1" id="KW-0472">Membrane</keyword>
<evidence type="ECO:0000313" key="3">
    <source>
        <dbReference type="Proteomes" id="UP001228504"/>
    </source>
</evidence>
<feature type="transmembrane region" description="Helical" evidence="1">
    <location>
        <begin position="56"/>
        <end position="74"/>
    </location>
</feature>
<evidence type="ECO:0000313" key="2">
    <source>
        <dbReference type="EMBL" id="MDQ0149458.1"/>
    </source>
</evidence>
<protein>
    <recommendedName>
        <fullName evidence="4">YcxB-like protein</fullName>
    </recommendedName>
</protein>